<proteinExistence type="inferred from homology"/>
<dbReference type="NCBIfam" id="TIGR02937">
    <property type="entry name" value="sigma70-ECF"/>
    <property type="match status" value="1"/>
</dbReference>
<keyword evidence="3" id="KW-0805">Transcription regulation</keyword>
<dbReference type="RefSeq" id="WP_377552085.1">
    <property type="nucleotide sequence ID" value="NZ_JBHSBN010000031.1"/>
</dbReference>
<dbReference type="NCBIfam" id="NF007214">
    <property type="entry name" value="PRK09636.1"/>
    <property type="match status" value="1"/>
</dbReference>
<keyword evidence="9" id="KW-1185">Reference proteome</keyword>
<dbReference type="InterPro" id="IPR013249">
    <property type="entry name" value="RNA_pol_sigma70_r4_t2"/>
</dbReference>
<evidence type="ECO:0000256" key="3">
    <source>
        <dbReference type="ARBA" id="ARBA00023015"/>
    </source>
</evidence>
<evidence type="ECO:0000256" key="2">
    <source>
        <dbReference type="ARBA" id="ARBA00011344"/>
    </source>
</evidence>
<dbReference type="Gene3D" id="3.10.450.50">
    <property type="match status" value="1"/>
</dbReference>
<dbReference type="Proteomes" id="UP001595868">
    <property type="component" value="Unassembled WGS sequence"/>
</dbReference>
<reference evidence="9" key="1">
    <citation type="journal article" date="2019" name="Int. J. Syst. Evol. Microbiol.">
        <title>The Global Catalogue of Microorganisms (GCM) 10K type strain sequencing project: providing services to taxonomists for standard genome sequencing and annotation.</title>
        <authorList>
            <consortium name="The Broad Institute Genomics Platform"/>
            <consortium name="The Broad Institute Genome Sequencing Center for Infectious Disease"/>
            <person name="Wu L."/>
            <person name="Ma J."/>
        </authorList>
    </citation>
    <scope>NUCLEOTIDE SEQUENCE [LARGE SCALE GENOMIC DNA]</scope>
    <source>
        <strain evidence="9">2902at01</strain>
    </source>
</reference>
<dbReference type="InterPro" id="IPR014284">
    <property type="entry name" value="RNA_pol_sigma-70_dom"/>
</dbReference>
<dbReference type="InterPro" id="IPR052704">
    <property type="entry name" value="ECF_Sigma-70_Domain"/>
</dbReference>
<comment type="subunit">
    <text evidence="2">Interacts transiently with the RNA polymerase catalytic core formed by RpoA, RpoB, RpoC and RpoZ (2 alpha, 1 beta, 1 beta' and 1 omega subunit) to form the RNA polymerase holoenzyme that can initiate transcription.</text>
</comment>
<gene>
    <name evidence="8" type="primary">sigJ</name>
    <name evidence="8" type="ORF">ACFOX0_29200</name>
</gene>
<evidence type="ECO:0000256" key="1">
    <source>
        <dbReference type="ARBA" id="ARBA00010641"/>
    </source>
</evidence>
<dbReference type="Gene3D" id="1.10.1740.10">
    <property type="match status" value="1"/>
</dbReference>
<feature type="domain" description="RNA polymerase sigma factor 70 region 4 type 2" evidence="7">
    <location>
        <begin position="113"/>
        <end position="163"/>
    </location>
</feature>
<dbReference type="InterPro" id="IPR032710">
    <property type="entry name" value="NTF2-like_dom_sf"/>
</dbReference>
<comment type="caution">
    <text evidence="8">The sequence shown here is derived from an EMBL/GenBank/DDBJ whole genome shotgun (WGS) entry which is preliminary data.</text>
</comment>
<dbReference type="EMBL" id="JBHSBN010000031">
    <property type="protein sequence ID" value="MFC4109990.1"/>
    <property type="molecule type" value="Genomic_DNA"/>
</dbReference>
<evidence type="ECO:0000259" key="7">
    <source>
        <dbReference type="Pfam" id="PF08281"/>
    </source>
</evidence>
<keyword evidence="4" id="KW-0731">Sigma factor</keyword>
<dbReference type="SUPFAM" id="SSF88946">
    <property type="entry name" value="Sigma2 domain of RNA polymerase sigma factors"/>
    <property type="match status" value="1"/>
</dbReference>
<evidence type="ECO:0000259" key="6">
    <source>
        <dbReference type="Pfam" id="PF04542"/>
    </source>
</evidence>
<evidence type="ECO:0000256" key="4">
    <source>
        <dbReference type="ARBA" id="ARBA00023082"/>
    </source>
</evidence>
<evidence type="ECO:0000256" key="5">
    <source>
        <dbReference type="ARBA" id="ARBA00023163"/>
    </source>
</evidence>
<dbReference type="Pfam" id="PF08281">
    <property type="entry name" value="Sigma70_r4_2"/>
    <property type="match status" value="1"/>
</dbReference>
<organism evidence="8 9">
    <name type="scientific">Micromonospora zhanjiangensis</name>
    <dbReference type="NCBI Taxonomy" id="1522057"/>
    <lineage>
        <taxon>Bacteria</taxon>
        <taxon>Bacillati</taxon>
        <taxon>Actinomycetota</taxon>
        <taxon>Actinomycetes</taxon>
        <taxon>Micromonosporales</taxon>
        <taxon>Micromonosporaceae</taxon>
        <taxon>Micromonospora</taxon>
    </lineage>
</organism>
<dbReference type="InterPro" id="IPR013324">
    <property type="entry name" value="RNA_pol_sigma_r3/r4-like"/>
</dbReference>
<dbReference type="Gene3D" id="1.10.10.10">
    <property type="entry name" value="Winged helix-like DNA-binding domain superfamily/Winged helix DNA-binding domain"/>
    <property type="match status" value="1"/>
</dbReference>
<evidence type="ECO:0000313" key="8">
    <source>
        <dbReference type="EMBL" id="MFC4109990.1"/>
    </source>
</evidence>
<dbReference type="SUPFAM" id="SSF88659">
    <property type="entry name" value="Sigma3 and sigma4 domains of RNA polymerase sigma factors"/>
    <property type="match status" value="1"/>
</dbReference>
<protein>
    <submittedName>
        <fullName evidence="8">RNA polymerase sigma factor SigJ</fullName>
    </submittedName>
</protein>
<dbReference type="InterPro" id="IPR036388">
    <property type="entry name" value="WH-like_DNA-bd_sf"/>
</dbReference>
<dbReference type="InterPro" id="IPR007627">
    <property type="entry name" value="RNA_pol_sigma70_r2"/>
</dbReference>
<dbReference type="InterPro" id="IPR013325">
    <property type="entry name" value="RNA_pol_sigma_r2"/>
</dbReference>
<dbReference type="SUPFAM" id="SSF54427">
    <property type="entry name" value="NTF2-like"/>
    <property type="match status" value="1"/>
</dbReference>
<keyword evidence="5" id="KW-0804">Transcription</keyword>
<accession>A0ABV8KV05</accession>
<comment type="similarity">
    <text evidence="1">Belongs to the sigma-70 factor family. ECF subfamily.</text>
</comment>
<name>A0ABV8KV05_9ACTN</name>
<feature type="domain" description="RNA polymerase sigma-70 region 2" evidence="6">
    <location>
        <begin position="14"/>
        <end position="76"/>
    </location>
</feature>
<dbReference type="PANTHER" id="PTHR30173">
    <property type="entry name" value="SIGMA 19 FACTOR"/>
    <property type="match status" value="1"/>
</dbReference>
<sequence>MSGTSTTGSAGALQAHRPMLLGLAYRMVGSLPDAEDILQDAYLRWLTVDRESVAEPRRYLSRVVSRLAIDKLRARRASREAYVGPWLPEPVPTGGEPFGPLDRVEQRETLSVAMLHVLERLNPIERAVYLLRTAFDLPYTEIAGILDRSPADCRQLHHRAVAHVGQDRTRFTADPAEQERLLTAFLAAARDGDLAGLTALVATNATAWSDGGGRVRAALNPVYGADKIARFAAGVLGPHRTGLRFDRTEVNGQPAVVTRQPGRAPYLFTVGAAGGRITGLYLVGNPEKLAWLT</sequence>
<evidence type="ECO:0000313" key="9">
    <source>
        <dbReference type="Proteomes" id="UP001595868"/>
    </source>
</evidence>
<dbReference type="PANTHER" id="PTHR30173:SF36">
    <property type="entry name" value="ECF RNA POLYMERASE SIGMA FACTOR SIGJ"/>
    <property type="match status" value="1"/>
</dbReference>
<dbReference type="Pfam" id="PF04542">
    <property type="entry name" value="Sigma70_r2"/>
    <property type="match status" value="1"/>
</dbReference>